<evidence type="ECO:0000256" key="4">
    <source>
        <dbReference type="ARBA" id="ARBA00022801"/>
    </source>
</evidence>
<keyword evidence="5" id="KW-0315">Glutamine amidotransferase</keyword>
<evidence type="ECO:0000256" key="2">
    <source>
        <dbReference type="ARBA" id="ARBA00011152"/>
    </source>
</evidence>
<keyword evidence="7" id="KW-0456">Lyase</keyword>
<dbReference type="GO" id="GO:0000107">
    <property type="term" value="F:imidazoleglycerol-phosphate synthase activity"/>
    <property type="evidence" value="ECO:0007669"/>
    <property type="project" value="RHEA"/>
</dbReference>
<dbReference type="GO" id="GO:0004359">
    <property type="term" value="F:glutaminase activity"/>
    <property type="evidence" value="ECO:0007669"/>
    <property type="project" value="UniProtKB-EC"/>
</dbReference>
<organism evidence="11">
    <name type="scientific">hydrothermal vent metagenome</name>
    <dbReference type="NCBI Taxonomy" id="652676"/>
    <lineage>
        <taxon>unclassified sequences</taxon>
        <taxon>metagenomes</taxon>
        <taxon>ecological metagenomes</taxon>
    </lineage>
</organism>
<dbReference type="Gene3D" id="3.40.50.880">
    <property type="match status" value="1"/>
</dbReference>
<comment type="subunit">
    <text evidence="2">Heterodimer of HisH and HisF.</text>
</comment>
<keyword evidence="6" id="KW-0368">Histidine biosynthesis</keyword>
<evidence type="ECO:0000256" key="7">
    <source>
        <dbReference type="ARBA" id="ARBA00023239"/>
    </source>
</evidence>
<evidence type="ECO:0000256" key="1">
    <source>
        <dbReference type="ARBA" id="ARBA00005091"/>
    </source>
</evidence>
<gene>
    <name evidence="11" type="ORF">MNBD_GAMMA02-1242</name>
</gene>
<comment type="pathway">
    <text evidence="1">Amino-acid biosynthesis; L-histidine biosynthesis; L-histidine from 5-phospho-alpha-D-ribose 1-diphosphate: step 5/9.</text>
</comment>
<dbReference type="PIRSF" id="PIRSF000495">
    <property type="entry name" value="Amidotransf_hisH"/>
    <property type="match status" value="1"/>
</dbReference>
<dbReference type="GO" id="GO:0000105">
    <property type="term" value="P:L-histidine biosynthetic process"/>
    <property type="evidence" value="ECO:0007669"/>
    <property type="project" value="UniProtKB-UniPathway"/>
</dbReference>
<dbReference type="PANTHER" id="PTHR42701">
    <property type="entry name" value="IMIDAZOLE GLYCEROL PHOSPHATE SYNTHASE SUBUNIT HISH"/>
    <property type="match status" value="1"/>
</dbReference>
<evidence type="ECO:0000256" key="8">
    <source>
        <dbReference type="ARBA" id="ARBA00047838"/>
    </source>
</evidence>
<proteinExistence type="predicted"/>
<dbReference type="InterPro" id="IPR010139">
    <property type="entry name" value="Imidazole-glycPsynth_HisH"/>
</dbReference>
<evidence type="ECO:0000256" key="5">
    <source>
        <dbReference type="ARBA" id="ARBA00022962"/>
    </source>
</evidence>
<dbReference type="PROSITE" id="PS51273">
    <property type="entry name" value="GATASE_TYPE_1"/>
    <property type="match status" value="1"/>
</dbReference>
<sequence length="233" mass="25747">MNATMNTTRVGIIDLNSGNLLSMQTAIETAGCELITIQKPSSELLNDLDVLVMPGQGRFAYVMEQIIDSGWHDFLLEWCRNGKRLIGICVGMQVLFEGSDEDPEAVGLGLFPGRCHKLSHPKTPMVGWAKLRNLKLAMSVVGSRSESEQSFNQTNPSSTAGFLAKPKRRAARFDTYAYFVNSFAIPECPFATAKVNYGDEFCAAVQRGNLYGFQFHPEKSGAFGKELIKYVCQ</sequence>
<dbReference type="Pfam" id="PF00117">
    <property type="entry name" value="GATase"/>
    <property type="match status" value="1"/>
</dbReference>
<dbReference type="EMBL" id="UOFA01000318">
    <property type="protein sequence ID" value="VAW47069.1"/>
    <property type="molecule type" value="Genomic_DNA"/>
</dbReference>
<evidence type="ECO:0000256" key="9">
    <source>
        <dbReference type="ARBA" id="ARBA00049534"/>
    </source>
</evidence>
<dbReference type="GO" id="GO:0016829">
    <property type="term" value="F:lyase activity"/>
    <property type="evidence" value="ECO:0007669"/>
    <property type="project" value="UniProtKB-KW"/>
</dbReference>
<evidence type="ECO:0000256" key="6">
    <source>
        <dbReference type="ARBA" id="ARBA00023102"/>
    </source>
</evidence>
<dbReference type="PANTHER" id="PTHR42701:SF1">
    <property type="entry name" value="IMIDAZOLE GLYCEROL PHOSPHATE SYNTHASE SUBUNIT HISH"/>
    <property type="match status" value="1"/>
</dbReference>
<dbReference type="SUPFAM" id="SSF52317">
    <property type="entry name" value="Class I glutamine amidotransferase-like"/>
    <property type="match status" value="1"/>
</dbReference>
<feature type="domain" description="Glutamine amidotransferase" evidence="10">
    <location>
        <begin position="16"/>
        <end position="221"/>
    </location>
</feature>
<dbReference type="UniPathway" id="UPA00031">
    <property type="reaction ID" value="UER00010"/>
</dbReference>
<dbReference type="AlphaFoldDB" id="A0A3B0WCG7"/>
<evidence type="ECO:0000259" key="10">
    <source>
        <dbReference type="Pfam" id="PF00117"/>
    </source>
</evidence>
<comment type="catalytic activity">
    <reaction evidence="9">
        <text>L-glutamine + H2O = L-glutamate + NH4(+)</text>
        <dbReference type="Rhea" id="RHEA:15889"/>
        <dbReference type="ChEBI" id="CHEBI:15377"/>
        <dbReference type="ChEBI" id="CHEBI:28938"/>
        <dbReference type="ChEBI" id="CHEBI:29985"/>
        <dbReference type="ChEBI" id="CHEBI:58359"/>
        <dbReference type="EC" id="3.5.1.2"/>
    </reaction>
</comment>
<protein>
    <submittedName>
        <fullName evidence="11">Imidazole glycerol phosphate synthase amidotransferase subunit</fullName>
        <ecNumber evidence="11">2.4.2.-</ecNumber>
    </submittedName>
</protein>
<keyword evidence="11" id="KW-0808">Transferase</keyword>
<dbReference type="EC" id="2.4.2.-" evidence="11"/>
<accession>A0A3B0WCG7</accession>
<dbReference type="InterPro" id="IPR029062">
    <property type="entry name" value="Class_I_gatase-like"/>
</dbReference>
<comment type="catalytic activity">
    <reaction evidence="8">
        <text>5-[(5-phospho-1-deoxy-D-ribulos-1-ylimino)methylamino]-1-(5-phospho-beta-D-ribosyl)imidazole-4-carboxamide + L-glutamine = D-erythro-1-(imidazol-4-yl)glycerol 3-phosphate + 5-amino-1-(5-phospho-beta-D-ribosyl)imidazole-4-carboxamide + L-glutamate + H(+)</text>
        <dbReference type="Rhea" id="RHEA:24793"/>
        <dbReference type="ChEBI" id="CHEBI:15378"/>
        <dbReference type="ChEBI" id="CHEBI:29985"/>
        <dbReference type="ChEBI" id="CHEBI:58278"/>
        <dbReference type="ChEBI" id="CHEBI:58359"/>
        <dbReference type="ChEBI" id="CHEBI:58475"/>
        <dbReference type="ChEBI" id="CHEBI:58525"/>
        <dbReference type="EC" id="4.3.2.10"/>
    </reaction>
</comment>
<evidence type="ECO:0000256" key="3">
    <source>
        <dbReference type="ARBA" id="ARBA00022605"/>
    </source>
</evidence>
<dbReference type="InterPro" id="IPR017926">
    <property type="entry name" value="GATASE"/>
</dbReference>
<evidence type="ECO:0000313" key="11">
    <source>
        <dbReference type="EMBL" id="VAW47069.1"/>
    </source>
</evidence>
<keyword evidence="4" id="KW-0378">Hydrolase</keyword>
<keyword evidence="11" id="KW-0328">Glycosyltransferase</keyword>
<name>A0A3B0WCG7_9ZZZZ</name>
<reference evidence="11" key="1">
    <citation type="submission" date="2018-06" db="EMBL/GenBank/DDBJ databases">
        <authorList>
            <person name="Zhirakovskaya E."/>
        </authorList>
    </citation>
    <scope>NUCLEOTIDE SEQUENCE</scope>
</reference>
<keyword evidence="3" id="KW-0028">Amino-acid biosynthesis</keyword>